<dbReference type="EMBL" id="JAAPAO010000151">
    <property type="protein sequence ID" value="KAF4670500.1"/>
    <property type="molecule type" value="Genomic_DNA"/>
</dbReference>
<name>A0A7J6MH42_PERCH</name>
<evidence type="ECO:0000313" key="3">
    <source>
        <dbReference type="Proteomes" id="UP000591131"/>
    </source>
</evidence>
<evidence type="ECO:0000313" key="2">
    <source>
        <dbReference type="EMBL" id="KAF4670500.1"/>
    </source>
</evidence>
<protein>
    <submittedName>
        <fullName evidence="2">Uncharacterized protein</fullName>
    </submittedName>
</protein>
<gene>
    <name evidence="2" type="ORF">FOL47_002019</name>
</gene>
<comment type="caution">
    <text evidence="2">The sequence shown here is derived from an EMBL/GenBank/DDBJ whole genome shotgun (WGS) entry which is preliminary data.</text>
</comment>
<dbReference type="Proteomes" id="UP000591131">
    <property type="component" value="Unassembled WGS sequence"/>
</dbReference>
<keyword evidence="3" id="KW-1185">Reference proteome</keyword>
<dbReference type="AlphaFoldDB" id="A0A7J6MH42"/>
<feature type="chain" id="PRO_5029678272" evidence="1">
    <location>
        <begin position="19"/>
        <end position="102"/>
    </location>
</feature>
<reference evidence="2 3" key="1">
    <citation type="submission" date="2020-04" db="EMBL/GenBank/DDBJ databases">
        <title>Perkinsus chesapeaki whole genome sequence.</title>
        <authorList>
            <person name="Bogema D.R."/>
        </authorList>
    </citation>
    <scope>NUCLEOTIDE SEQUENCE [LARGE SCALE GENOMIC DNA]</scope>
    <source>
        <strain evidence="2">ATCC PRA-425</strain>
    </source>
</reference>
<keyword evidence="1" id="KW-0732">Signal</keyword>
<accession>A0A7J6MH42</accession>
<organism evidence="2 3">
    <name type="scientific">Perkinsus chesapeaki</name>
    <name type="common">Clam parasite</name>
    <name type="synonym">Perkinsus andrewsi</name>
    <dbReference type="NCBI Taxonomy" id="330153"/>
    <lineage>
        <taxon>Eukaryota</taxon>
        <taxon>Sar</taxon>
        <taxon>Alveolata</taxon>
        <taxon>Perkinsozoa</taxon>
        <taxon>Perkinsea</taxon>
        <taxon>Perkinsida</taxon>
        <taxon>Perkinsidae</taxon>
        <taxon>Perkinsus</taxon>
    </lineage>
</organism>
<proteinExistence type="predicted"/>
<sequence>MRYIYAVFCFMLMGLAEANKKDSCFICEVCKYAQFVPRCRDETTQCGGKNCPCCEEVKCDKCKSCYLPFITPSCPGDIKACGGLGCPCCRPKTTKCPSSLEE</sequence>
<evidence type="ECO:0000256" key="1">
    <source>
        <dbReference type="SAM" id="SignalP"/>
    </source>
</evidence>
<feature type="signal peptide" evidence="1">
    <location>
        <begin position="1"/>
        <end position="18"/>
    </location>
</feature>